<evidence type="ECO:0000256" key="2">
    <source>
        <dbReference type="ARBA" id="ARBA00022801"/>
    </source>
</evidence>
<dbReference type="Gene3D" id="3.10.129.10">
    <property type="entry name" value="Hotdog Thioesterase"/>
    <property type="match status" value="1"/>
</dbReference>
<dbReference type="Proteomes" id="UP000002027">
    <property type="component" value="Chromosome 1"/>
</dbReference>
<dbReference type="KEGG" id="sti:Sthe_1431"/>
<accession>D1C3P9</accession>
<dbReference type="PANTHER" id="PTHR31793">
    <property type="entry name" value="4-HYDROXYBENZOYL-COA THIOESTERASE FAMILY MEMBER"/>
    <property type="match status" value="1"/>
</dbReference>
<dbReference type="PANTHER" id="PTHR31793:SF27">
    <property type="entry name" value="NOVEL THIOESTERASE SUPERFAMILY DOMAIN AND SAPOSIN A-TYPE DOMAIN CONTAINING PROTEIN (0610012H03RIK)"/>
    <property type="match status" value="1"/>
</dbReference>
<keyword evidence="2" id="KW-0378">Hydrolase</keyword>
<dbReference type="SUPFAM" id="SSF54637">
    <property type="entry name" value="Thioesterase/thiol ester dehydrase-isomerase"/>
    <property type="match status" value="1"/>
</dbReference>
<comment type="similarity">
    <text evidence="1">Belongs to the 4-hydroxybenzoyl-CoA thioesterase family.</text>
</comment>
<reference evidence="3 4" key="2">
    <citation type="journal article" date="2010" name="Stand. Genomic Sci.">
        <title>Complete genome sequence of Desulfohalobium retbaense type strain (HR(100)).</title>
        <authorList>
            <person name="Spring S."/>
            <person name="Nolan M."/>
            <person name="Lapidus A."/>
            <person name="Glavina Del Rio T."/>
            <person name="Copeland A."/>
            <person name="Tice H."/>
            <person name="Cheng J.F."/>
            <person name="Lucas S."/>
            <person name="Land M."/>
            <person name="Chen F."/>
            <person name="Bruce D."/>
            <person name="Goodwin L."/>
            <person name="Pitluck S."/>
            <person name="Ivanova N."/>
            <person name="Mavromatis K."/>
            <person name="Mikhailova N."/>
            <person name="Pati A."/>
            <person name="Chen A."/>
            <person name="Palaniappan K."/>
            <person name="Hauser L."/>
            <person name="Chang Y.J."/>
            <person name="Jeffries C.D."/>
            <person name="Munk C."/>
            <person name="Kiss H."/>
            <person name="Chain P."/>
            <person name="Han C."/>
            <person name="Brettin T."/>
            <person name="Detter J.C."/>
            <person name="Schuler E."/>
            <person name="Goker M."/>
            <person name="Rohde M."/>
            <person name="Bristow J."/>
            <person name="Eisen J.A."/>
            <person name="Markowitz V."/>
            <person name="Hugenholtz P."/>
            <person name="Kyrpides N.C."/>
            <person name="Klenk H.P."/>
        </authorList>
    </citation>
    <scope>NUCLEOTIDE SEQUENCE [LARGE SCALE GENOMIC DNA]</scope>
    <source>
        <strain evidence="4">ATCC 49802 / DSM 20745 / S 6022</strain>
    </source>
</reference>
<gene>
    <name evidence="3" type="ordered locus">Sthe_1431</name>
</gene>
<dbReference type="CDD" id="cd00586">
    <property type="entry name" value="4HBT"/>
    <property type="match status" value="1"/>
</dbReference>
<dbReference type="InterPro" id="IPR029069">
    <property type="entry name" value="HotDog_dom_sf"/>
</dbReference>
<evidence type="ECO:0000313" key="3">
    <source>
        <dbReference type="EMBL" id="ACZ38866.1"/>
    </source>
</evidence>
<dbReference type="AlphaFoldDB" id="D1C3P9"/>
<dbReference type="STRING" id="479434.Sthe_1431"/>
<organism evidence="3 4">
    <name type="scientific">Sphaerobacter thermophilus (strain ATCC 49802 / DSM 20745 / KCCM 41009 / NCIMB 13125 / S 6022)</name>
    <dbReference type="NCBI Taxonomy" id="479434"/>
    <lineage>
        <taxon>Bacteria</taxon>
        <taxon>Pseudomonadati</taxon>
        <taxon>Thermomicrobiota</taxon>
        <taxon>Thermomicrobia</taxon>
        <taxon>Sphaerobacterales</taxon>
        <taxon>Sphaerobacterineae</taxon>
        <taxon>Sphaerobacteraceae</taxon>
        <taxon>Sphaerobacter</taxon>
    </lineage>
</organism>
<dbReference type="eggNOG" id="COG0824">
    <property type="taxonomic scope" value="Bacteria"/>
</dbReference>
<sequence length="146" mass="16709">MAEDLEQFRFWHPIRVRYRDVDRQDIVYFGVYLEYFSQGIYEYFAALGIPLSETEPSGEFDTVFRRVEIDYLGSARLDDTVRIGVRCVRIGNSSLEFATVAVRERDGAVLAQGRLVLVNHVRHAGRSKPIPEPIRRAVADFDAVAV</sequence>
<evidence type="ECO:0000256" key="1">
    <source>
        <dbReference type="ARBA" id="ARBA00005953"/>
    </source>
</evidence>
<name>D1C3P9_SPHTD</name>
<proteinExistence type="inferred from homology"/>
<dbReference type="EMBL" id="CP001823">
    <property type="protein sequence ID" value="ACZ38866.1"/>
    <property type="molecule type" value="Genomic_DNA"/>
</dbReference>
<dbReference type="GO" id="GO:0047617">
    <property type="term" value="F:fatty acyl-CoA hydrolase activity"/>
    <property type="evidence" value="ECO:0007669"/>
    <property type="project" value="TreeGrafter"/>
</dbReference>
<dbReference type="RefSeq" id="WP_012871913.1">
    <property type="nucleotide sequence ID" value="NC_013523.1"/>
</dbReference>
<evidence type="ECO:0000313" key="4">
    <source>
        <dbReference type="Proteomes" id="UP000002027"/>
    </source>
</evidence>
<dbReference type="InParanoid" id="D1C3P9"/>
<protein>
    <submittedName>
        <fullName evidence="3">Thioesterase superfamily protein</fullName>
    </submittedName>
</protein>
<dbReference type="InterPro" id="IPR050563">
    <property type="entry name" value="4-hydroxybenzoyl-CoA_TE"/>
</dbReference>
<dbReference type="InterPro" id="IPR006684">
    <property type="entry name" value="YbgC/YbaW"/>
</dbReference>
<dbReference type="Pfam" id="PF13279">
    <property type="entry name" value="4HBT_2"/>
    <property type="match status" value="1"/>
</dbReference>
<dbReference type="HOGENOM" id="CLU_101141_2_2_0"/>
<keyword evidence="4" id="KW-1185">Reference proteome</keyword>
<dbReference type="PIRSF" id="PIRSF003230">
    <property type="entry name" value="YbgC"/>
    <property type="match status" value="1"/>
</dbReference>
<reference evidence="4" key="1">
    <citation type="submission" date="2009-11" db="EMBL/GenBank/DDBJ databases">
        <title>The complete chromosome 1 of Sphaerobacter thermophilus DSM 20745.</title>
        <authorList>
            <person name="Lucas S."/>
            <person name="Copeland A."/>
            <person name="Lapidus A."/>
            <person name="Glavina del Rio T."/>
            <person name="Dalin E."/>
            <person name="Tice H."/>
            <person name="Bruce D."/>
            <person name="Goodwin L."/>
            <person name="Pitluck S."/>
            <person name="Kyrpides N."/>
            <person name="Mavromatis K."/>
            <person name="Ivanova N."/>
            <person name="Mikhailova N."/>
            <person name="LaButti K.M."/>
            <person name="Clum A."/>
            <person name="Sun H.I."/>
            <person name="Brettin T."/>
            <person name="Detter J.C."/>
            <person name="Han C."/>
            <person name="Larimer F."/>
            <person name="Land M."/>
            <person name="Hauser L."/>
            <person name="Markowitz V."/>
            <person name="Cheng J.F."/>
            <person name="Hugenholtz P."/>
            <person name="Woyke T."/>
            <person name="Wu D."/>
            <person name="Steenblock K."/>
            <person name="Schneider S."/>
            <person name="Pukall R."/>
            <person name="Goeker M."/>
            <person name="Klenk H.P."/>
            <person name="Eisen J.A."/>
        </authorList>
    </citation>
    <scope>NUCLEOTIDE SEQUENCE [LARGE SCALE GENOMIC DNA]</scope>
    <source>
        <strain evidence="4">ATCC 49802 / DSM 20745 / S 6022</strain>
    </source>
</reference>